<dbReference type="Proteomes" id="UP000825072">
    <property type="component" value="Chromosome 1"/>
</dbReference>
<proteinExistence type="predicted"/>
<feature type="transmembrane region" description="Helical" evidence="1">
    <location>
        <begin position="172"/>
        <end position="193"/>
    </location>
</feature>
<evidence type="ECO:0000313" key="3">
    <source>
        <dbReference type="Proteomes" id="UP000825072"/>
    </source>
</evidence>
<keyword evidence="1" id="KW-1133">Transmembrane helix</keyword>
<feature type="transmembrane region" description="Helical" evidence="1">
    <location>
        <begin position="146"/>
        <end position="165"/>
    </location>
</feature>
<keyword evidence="1" id="KW-0812">Transmembrane</keyword>
<feature type="transmembrane region" description="Helical" evidence="1">
    <location>
        <begin position="82"/>
        <end position="102"/>
    </location>
</feature>
<evidence type="ECO:0000313" key="2">
    <source>
        <dbReference type="EMBL" id="BCY24642.1"/>
    </source>
</evidence>
<accession>A0AAD1KMX9</accession>
<feature type="transmembrane region" description="Helical" evidence="1">
    <location>
        <begin position="114"/>
        <end position="134"/>
    </location>
</feature>
<gene>
    <name evidence="2" type="ORF">KB1_06320</name>
</gene>
<name>A0AAD1KMX9_9ACTN</name>
<reference evidence="2" key="1">
    <citation type="submission" date="2021-06" db="EMBL/GenBank/DDBJ databases">
        <title>Genome sequence of Cutibacterium modestum strain KB17-24694.</title>
        <authorList>
            <person name="Dekio I."/>
            <person name="Asahina A."/>
            <person name="Nishida M."/>
        </authorList>
    </citation>
    <scope>NUCLEOTIDE SEQUENCE</scope>
    <source>
        <strain evidence="2">KB17-24694</strain>
    </source>
</reference>
<protein>
    <submittedName>
        <fullName evidence="2">Uncharacterized protein</fullName>
    </submittedName>
</protein>
<feature type="transmembrane region" description="Helical" evidence="1">
    <location>
        <begin position="217"/>
        <end position="236"/>
    </location>
</feature>
<dbReference type="RefSeq" id="WP_002527118.1">
    <property type="nucleotide sequence ID" value="NZ_AP024747.1"/>
</dbReference>
<evidence type="ECO:0000256" key="1">
    <source>
        <dbReference type="SAM" id="Phobius"/>
    </source>
</evidence>
<dbReference type="EMBL" id="AP024747">
    <property type="protein sequence ID" value="BCY24642.1"/>
    <property type="molecule type" value="Genomic_DNA"/>
</dbReference>
<sequence length="237" mass="24660">MNHALERTHAPHVDPEWTNAFIVEARLANLDGTTIGDALAEIDAHVVSSGESAKTAFGDPRSYAQALATSAGARPTSTVGAVTAPAAQTIGVILIPIGIVALRHHHRVDITMGMIVTAALVLIPWVILSVRASALLRALTRKAMPWAVFVTALWFGALVIPPIVLTRVVGQLPAWAVVATGAAGTVIGTGISLSEGPLSDPIVAPGSTTPKQRTDVTAVWILPAFTVVLATLAWFLA</sequence>
<organism evidence="2 3">
    <name type="scientific">Cutibacterium modestum</name>
    <dbReference type="NCBI Taxonomy" id="2559073"/>
    <lineage>
        <taxon>Bacteria</taxon>
        <taxon>Bacillati</taxon>
        <taxon>Actinomycetota</taxon>
        <taxon>Actinomycetes</taxon>
        <taxon>Propionibacteriales</taxon>
        <taxon>Propionibacteriaceae</taxon>
        <taxon>Cutibacterium</taxon>
    </lineage>
</organism>
<dbReference type="GeneID" id="92880265"/>
<keyword evidence="1" id="KW-0472">Membrane</keyword>
<dbReference type="AlphaFoldDB" id="A0AAD1KMX9"/>